<reference evidence="2" key="3">
    <citation type="submission" date="2015-02" db="EMBL/GenBank/DDBJ databases">
        <title>Evolutionary Origins and Diversification of the Mycorrhizal Mutualists.</title>
        <authorList>
            <consortium name="DOE Joint Genome Institute"/>
            <consortium name="Mycorrhizal Genomics Consortium"/>
            <person name="Kohler A."/>
            <person name="Kuo A."/>
            <person name="Nagy L.G."/>
            <person name="Floudas D."/>
            <person name="Copeland A."/>
            <person name="Barry K.W."/>
            <person name="Cichocki N."/>
            <person name="Veneault-Fourrey C."/>
            <person name="LaButti K."/>
            <person name="Lindquist E.A."/>
            <person name="Lipzen A."/>
            <person name="Lundell T."/>
            <person name="Morin E."/>
            <person name="Murat C."/>
            <person name="Riley R."/>
            <person name="Ohm R."/>
            <person name="Sun H."/>
            <person name="Tunlid A."/>
            <person name="Henrissat B."/>
            <person name="Grigoriev I.V."/>
            <person name="Hibbett D.S."/>
            <person name="Martin F."/>
        </authorList>
    </citation>
    <scope>NUCLEOTIDE SEQUENCE</scope>
    <source>
        <strain evidence="2">LaAM-08-1</strain>
    </source>
</reference>
<dbReference type="EMBL" id="KN839215">
    <property type="protein sequence ID" value="KIJ90331.1"/>
    <property type="molecule type" value="Genomic_DNA"/>
</dbReference>
<gene>
    <name evidence="3" type="ORF">K443DRAFT_686837</name>
    <name evidence="2" type="ORF">K443DRAFT_687022</name>
</gene>
<accession>A0A0C9X0B6</accession>
<dbReference type="AlphaFoldDB" id="A0A0C9X0B6"/>
<keyword evidence="4" id="KW-1185">Reference proteome</keyword>
<sequence length="127" mass="13903">MGHANDIHVHLVNSSSKPVVIRDANLDWGKFYRGGDDYTEIYPSNVNGRVVEPGATRIVYACGASGALAGTEGGFNVVDNISSNQITKIYWDVPWRGRNTFSTTNGIRWDGGTPNAEGMGDVYVRFY</sequence>
<dbReference type="InterPro" id="IPR009413">
    <property type="entry name" value="Aegerolysin-typ"/>
</dbReference>
<evidence type="ECO:0000313" key="4">
    <source>
        <dbReference type="Proteomes" id="UP000054477"/>
    </source>
</evidence>
<dbReference type="GO" id="GO:0019836">
    <property type="term" value="P:symbiont-mediated hemolysis of host erythrocyte"/>
    <property type="evidence" value="ECO:0007669"/>
    <property type="project" value="InterPro"/>
</dbReference>
<dbReference type="Pfam" id="PF06355">
    <property type="entry name" value="Aegerolysin"/>
    <property type="match status" value="1"/>
</dbReference>
<protein>
    <submittedName>
        <fullName evidence="2">Uncharacterized protein</fullName>
    </submittedName>
</protein>
<dbReference type="EMBL" id="KN839323">
    <property type="protein sequence ID" value="KIJ90007.1"/>
    <property type="molecule type" value="Genomic_DNA"/>
</dbReference>
<evidence type="ECO:0000313" key="3">
    <source>
        <dbReference type="EMBL" id="KIJ90331.1"/>
    </source>
</evidence>
<dbReference type="HOGENOM" id="CLU_115909_3_1_1"/>
<evidence type="ECO:0000313" key="2">
    <source>
        <dbReference type="EMBL" id="KIJ90007.1"/>
    </source>
</evidence>
<dbReference type="PIRSF" id="PIRSF007951">
    <property type="entry name" value="Hemolysin, aegerolysin type"/>
    <property type="match status" value="1"/>
</dbReference>
<dbReference type="OrthoDB" id="2727348at2759"/>
<evidence type="ECO:0000256" key="1">
    <source>
        <dbReference type="ARBA" id="ARBA00010795"/>
    </source>
</evidence>
<proteinExistence type="inferred from homology"/>
<dbReference type="Proteomes" id="UP000054477">
    <property type="component" value="Unassembled WGS sequence"/>
</dbReference>
<dbReference type="STRING" id="1095629.A0A0C9X0B6"/>
<organism evidence="2 4">
    <name type="scientific">Laccaria amethystina LaAM-08-1</name>
    <dbReference type="NCBI Taxonomy" id="1095629"/>
    <lineage>
        <taxon>Eukaryota</taxon>
        <taxon>Fungi</taxon>
        <taxon>Dikarya</taxon>
        <taxon>Basidiomycota</taxon>
        <taxon>Agaricomycotina</taxon>
        <taxon>Agaricomycetes</taxon>
        <taxon>Agaricomycetidae</taxon>
        <taxon>Agaricales</taxon>
        <taxon>Agaricineae</taxon>
        <taxon>Hydnangiaceae</taxon>
        <taxon>Laccaria</taxon>
    </lineage>
</organism>
<dbReference type="Gene3D" id="2.60.270.50">
    <property type="match status" value="1"/>
</dbReference>
<comment type="similarity">
    <text evidence="1">Belongs to the aegerolysin family.</text>
</comment>
<name>A0A0C9X0B6_9AGAR</name>
<reference evidence="2 4" key="1">
    <citation type="submission" date="2014-04" db="EMBL/GenBank/DDBJ databases">
        <authorList>
            <consortium name="DOE Joint Genome Institute"/>
            <person name="Kuo A."/>
            <person name="Kohler A."/>
            <person name="Nagy L.G."/>
            <person name="Floudas D."/>
            <person name="Copeland A."/>
            <person name="Barry K.W."/>
            <person name="Cichocki N."/>
            <person name="Veneault-Fourrey C."/>
            <person name="LaButti K."/>
            <person name="Lindquist E.A."/>
            <person name="Lipzen A."/>
            <person name="Lundell T."/>
            <person name="Morin E."/>
            <person name="Murat C."/>
            <person name="Sun H."/>
            <person name="Tunlid A."/>
            <person name="Henrissat B."/>
            <person name="Grigoriev I.V."/>
            <person name="Hibbett D.S."/>
            <person name="Martin F."/>
            <person name="Nordberg H.P."/>
            <person name="Cantor M.N."/>
            <person name="Hua S.X."/>
        </authorList>
    </citation>
    <scope>NUCLEOTIDE SEQUENCE [LARGE SCALE GENOMIC DNA]</scope>
    <source>
        <strain evidence="2 4">LaAM-08-1</strain>
    </source>
</reference>
<reference evidence="4" key="2">
    <citation type="submission" date="2015-01" db="EMBL/GenBank/DDBJ databases">
        <title>Evolutionary Origins and Diversification of the Mycorrhizal Mutualists.</title>
        <authorList>
            <consortium name="DOE Joint Genome Institute"/>
            <consortium name="Mycorrhizal Genomics Consortium"/>
            <person name="Kohler A."/>
            <person name="Kuo A."/>
            <person name="Nagy L.G."/>
            <person name="Floudas D."/>
            <person name="Copeland A."/>
            <person name="Barry K.W."/>
            <person name="Cichocki N."/>
            <person name="Veneault-Fourrey C."/>
            <person name="LaButti K."/>
            <person name="Lindquist E.A."/>
            <person name="Lipzen A."/>
            <person name="Lundell T."/>
            <person name="Morin E."/>
            <person name="Murat C."/>
            <person name="Riley R."/>
            <person name="Ohm R."/>
            <person name="Sun H."/>
            <person name="Tunlid A."/>
            <person name="Henrissat B."/>
            <person name="Grigoriev I.V."/>
            <person name="Hibbett D.S."/>
            <person name="Martin F."/>
        </authorList>
    </citation>
    <scope>NUCLEOTIDE SEQUENCE [LARGE SCALE GENOMIC DNA]</scope>
    <source>
        <strain evidence="4">LaAM-08-1</strain>
    </source>
</reference>